<evidence type="ECO:0000313" key="3">
    <source>
        <dbReference type="Proteomes" id="UP000077755"/>
    </source>
</evidence>
<accession>A0AAF0XA79</accession>
<organism evidence="2 3">
    <name type="scientific">Daucus carota subsp. sativus</name>
    <name type="common">Carrot</name>
    <dbReference type="NCBI Taxonomy" id="79200"/>
    <lineage>
        <taxon>Eukaryota</taxon>
        <taxon>Viridiplantae</taxon>
        <taxon>Streptophyta</taxon>
        <taxon>Embryophyta</taxon>
        <taxon>Tracheophyta</taxon>
        <taxon>Spermatophyta</taxon>
        <taxon>Magnoliopsida</taxon>
        <taxon>eudicotyledons</taxon>
        <taxon>Gunneridae</taxon>
        <taxon>Pentapetalae</taxon>
        <taxon>asterids</taxon>
        <taxon>campanulids</taxon>
        <taxon>Apiales</taxon>
        <taxon>Apiaceae</taxon>
        <taxon>Apioideae</taxon>
        <taxon>Scandiceae</taxon>
        <taxon>Daucinae</taxon>
        <taxon>Daucus</taxon>
        <taxon>Daucus sect. Daucus</taxon>
    </lineage>
</organism>
<name>A0AAF0XA79_DAUCS</name>
<evidence type="ECO:0008006" key="4">
    <source>
        <dbReference type="Google" id="ProtNLM"/>
    </source>
</evidence>
<protein>
    <recommendedName>
        <fullName evidence="4">Tumor necrosis factor receptor superfamily member 21</fullName>
    </recommendedName>
</protein>
<reference evidence="2" key="1">
    <citation type="journal article" date="2016" name="Nat. Genet.">
        <title>A high-quality carrot genome assembly provides new insights into carotenoid accumulation and asterid genome evolution.</title>
        <authorList>
            <person name="Iorizzo M."/>
            <person name="Ellison S."/>
            <person name="Senalik D."/>
            <person name="Zeng P."/>
            <person name="Satapoomin P."/>
            <person name="Huang J."/>
            <person name="Bowman M."/>
            <person name="Iovene M."/>
            <person name="Sanseverino W."/>
            <person name="Cavagnaro P."/>
            <person name="Yildiz M."/>
            <person name="Macko-Podgorni A."/>
            <person name="Moranska E."/>
            <person name="Grzebelus E."/>
            <person name="Grzebelus D."/>
            <person name="Ashrafi H."/>
            <person name="Zheng Z."/>
            <person name="Cheng S."/>
            <person name="Spooner D."/>
            <person name="Van Deynze A."/>
            <person name="Simon P."/>
        </authorList>
    </citation>
    <scope>NUCLEOTIDE SEQUENCE</scope>
    <source>
        <tissue evidence="2">Leaf</tissue>
    </source>
</reference>
<dbReference type="PANTHER" id="PTHR35110:SF1">
    <property type="entry name" value="EXPRESSED PROTEIN"/>
    <property type="match status" value="1"/>
</dbReference>
<dbReference type="PANTHER" id="PTHR35110">
    <property type="entry name" value="EXPRESSED PROTEIN"/>
    <property type="match status" value="1"/>
</dbReference>
<dbReference type="EMBL" id="CP093347">
    <property type="protein sequence ID" value="WOH02611.1"/>
    <property type="molecule type" value="Genomic_DNA"/>
</dbReference>
<gene>
    <name evidence="2" type="ORF">DCAR_0522000</name>
</gene>
<evidence type="ECO:0000256" key="1">
    <source>
        <dbReference type="SAM" id="MobiDB-lite"/>
    </source>
</evidence>
<evidence type="ECO:0000313" key="2">
    <source>
        <dbReference type="EMBL" id="WOH02611.1"/>
    </source>
</evidence>
<reference evidence="2" key="2">
    <citation type="submission" date="2022-03" db="EMBL/GenBank/DDBJ databases">
        <title>Draft title - Genomic analysis of global carrot germplasm unveils the trajectory of domestication and the origin of high carotenoid orange carrot.</title>
        <authorList>
            <person name="Iorizzo M."/>
            <person name="Ellison S."/>
            <person name="Senalik D."/>
            <person name="Macko-Podgorni A."/>
            <person name="Grzebelus D."/>
            <person name="Bostan H."/>
            <person name="Rolling W."/>
            <person name="Curaba J."/>
            <person name="Simon P."/>
        </authorList>
    </citation>
    <scope>NUCLEOTIDE SEQUENCE</scope>
    <source>
        <tissue evidence="2">Leaf</tissue>
    </source>
</reference>
<sequence>MWLREGVGGLKTQLVRHFSRKCAPNLRKINPRVPPQEANSIAEGLYQVIKDHGPLTVPNTWNQVKESGISGLSSKTHMKLMLKWMRGRKMLKLLCNQVGSNKKFLHCTLPEDPENIQSNTITDPKIQRKKKPSVRKLKVTKKNR</sequence>
<proteinExistence type="predicted"/>
<keyword evidence="3" id="KW-1185">Reference proteome</keyword>
<dbReference type="Proteomes" id="UP000077755">
    <property type="component" value="Chromosome 5"/>
</dbReference>
<dbReference type="AlphaFoldDB" id="A0AAF0XA79"/>
<feature type="compositionally biased region" description="Basic residues" evidence="1">
    <location>
        <begin position="127"/>
        <end position="144"/>
    </location>
</feature>
<feature type="region of interest" description="Disordered" evidence="1">
    <location>
        <begin position="115"/>
        <end position="144"/>
    </location>
</feature>